<dbReference type="InterPro" id="IPR028084">
    <property type="entry name" value="FNIP_N_dom"/>
</dbReference>
<dbReference type="OrthoDB" id="5132116at2759"/>
<evidence type="ECO:0000256" key="5">
    <source>
        <dbReference type="ARBA" id="ARBA00023136"/>
    </source>
</evidence>
<evidence type="ECO:0000256" key="3">
    <source>
        <dbReference type="ARBA" id="ARBA00007541"/>
    </source>
</evidence>
<proteinExistence type="inferred from homology"/>
<keyword evidence="6" id="KW-0458">Lysosome</keyword>
<dbReference type="InterPro" id="IPR043129">
    <property type="entry name" value="ATPase_NBD"/>
</dbReference>
<dbReference type="PROSITE" id="PS51836">
    <property type="entry name" value="DENN_FNIP12"/>
    <property type="match status" value="1"/>
</dbReference>
<dbReference type="InterPro" id="IPR004000">
    <property type="entry name" value="Actin"/>
</dbReference>
<dbReference type="FunFam" id="3.30.420.40:FF:000050">
    <property type="entry name" value="Actin, alpha skeletal muscle"/>
    <property type="match status" value="1"/>
</dbReference>
<name>A0A8H7S225_9FUNG</name>
<dbReference type="PANTHER" id="PTHR21634">
    <property type="entry name" value="RE13835P"/>
    <property type="match status" value="1"/>
</dbReference>
<reference evidence="10 11" key="1">
    <citation type="submission" date="2020-12" db="EMBL/GenBank/DDBJ databases">
        <title>Metabolic potential, ecology and presence of endohyphal bacteria is reflected in genomic diversity of Mucoromycotina.</title>
        <authorList>
            <person name="Muszewska A."/>
            <person name="Okrasinska A."/>
            <person name="Steczkiewicz K."/>
            <person name="Drgas O."/>
            <person name="Orlowska M."/>
            <person name="Perlinska-Lenart U."/>
            <person name="Aleksandrzak-Piekarczyk T."/>
            <person name="Szatraj K."/>
            <person name="Zielenkiewicz U."/>
            <person name="Pilsyk S."/>
            <person name="Malc E."/>
            <person name="Mieczkowski P."/>
            <person name="Kruszewska J.S."/>
            <person name="Biernat P."/>
            <person name="Pawlowska J."/>
        </authorList>
    </citation>
    <scope>NUCLEOTIDE SEQUENCE [LARGE SCALE GENOMIC DNA]</scope>
    <source>
        <strain evidence="10 11">CBS 142.35</strain>
    </source>
</reference>
<dbReference type="InterPro" id="IPR037545">
    <property type="entry name" value="DENN_FNIP1/2"/>
</dbReference>
<dbReference type="Pfam" id="PF14638">
    <property type="entry name" value="FNIP_C"/>
    <property type="match status" value="1"/>
</dbReference>
<evidence type="ECO:0000256" key="7">
    <source>
        <dbReference type="RuleBase" id="RU000487"/>
    </source>
</evidence>
<dbReference type="Pfam" id="PF14637">
    <property type="entry name" value="FNIP_M"/>
    <property type="match status" value="1"/>
</dbReference>
<dbReference type="Pfam" id="PF00022">
    <property type="entry name" value="Actin"/>
    <property type="match status" value="1"/>
</dbReference>
<dbReference type="GO" id="GO:0005737">
    <property type="term" value="C:cytoplasm"/>
    <property type="evidence" value="ECO:0007669"/>
    <property type="project" value="UniProtKB-SubCell"/>
</dbReference>
<comment type="similarity">
    <text evidence="3">Belongs to the FNIP family.</text>
</comment>
<dbReference type="Pfam" id="PF14636">
    <property type="entry name" value="FNIP_N"/>
    <property type="match status" value="1"/>
</dbReference>
<feature type="compositionally biased region" description="Low complexity" evidence="8">
    <location>
        <begin position="130"/>
        <end position="150"/>
    </location>
</feature>
<dbReference type="InterPro" id="IPR026156">
    <property type="entry name" value="FNIP_fam"/>
</dbReference>
<dbReference type="InterPro" id="IPR028085">
    <property type="entry name" value="FNIP_mid_dom"/>
</dbReference>
<evidence type="ECO:0000256" key="6">
    <source>
        <dbReference type="ARBA" id="ARBA00023228"/>
    </source>
</evidence>
<feature type="region of interest" description="Disordered" evidence="8">
    <location>
        <begin position="66"/>
        <end position="92"/>
    </location>
</feature>
<dbReference type="PROSITE" id="PS00432">
    <property type="entry name" value="ACTINS_2"/>
    <property type="match status" value="1"/>
</dbReference>
<feature type="compositionally biased region" description="Low complexity" evidence="8">
    <location>
        <begin position="325"/>
        <end position="350"/>
    </location>
</feature>
<evidence type="ECO:0000313" key="10">
    <source>
        <dbReference type="EMBL" id="KAG2220743.1"/>
    </source>
</evidence>
<evidence type="ECO:0000256" key="4">
    <source>
        <dbReference type="ARBA" id="ARBA00022490"/>
    </source>
</evidence>
<comment type="caution">
    <text evidence="10">The sequence shown here is derived from an EMBL/GenBank/DDBJ whole genome shotgun (WGS) entry which is preliminary data.</text>
</comment>
<keyword evidence="5" id="KW-0472">Membrane</keyword>
<dbReference type="CDD" id="cd13395">
    <property type="entry name" value="ASKHA_NBD_Arp4_ACTL6-like"/>
    <property type="match status" value="1"/>
</dbReference>
<keyword evidence="4" id="KW-0963">Cytoplasm</keyword>
<dbReference type="GO" id="GO:0042030">
    <property type="term" value="F:ATPase inhibitor activity"/>
    <property type="evidence" value="ECO:0007669"/>
    <property type="project" value="TreeGrafter"/>
</dbReference>
<dbReference type="SUPFAM" id="SSF53067">
    <property type="entry name" value="Actin-like ATPase domain"/>
    <property type="match status" value="2"/>
</dbReference>
<dbReference type="Gene3D" id="3.90.640.10">
    <property type="entry name" value="Actin, Chain A, domain 4"/>
    <property type="match status" value="1"/>
</dbReference>
<evidence type="ECO:0000256" key="8">
    <source>
        <dbReference type="SAM" id="MobiDB-lite"/>
    </source>
</evidence>
<dbReference type="PRINTS" id="PR02073">
    <property type="entry name" value="FOLLICULNIP1"/>
</dbReference>
<sequence length="1474" mass="165174">MLHRLFRTVSVSKDSDDNYTRLLLEPEAWCPIPLGESQIRILFCQDAGDTNKTILYDSNHGISASPVIPANSKRSTNNNTNATGTTIRGGMARSWNGSEGFYSSKTMSGRTNSLLGSLTDKSSTMSSHGNNNNNHNNNTRPSSMRGSPSSPHRHHRQSSRRLDLIGDMIFGTAPLAYKGMNTKVHYKRDKEPQIVISKLFTINPQDADVTRRTSFSSINSDWSTTSSIHNNNNNTSNITTPIGLEHFARRSTSTLSVRSISLDDNGSELSTSDDDFKSHYSSSYSNNVYPPVLGLHNNSFNSKRSRRFSQTSMEDGIFRPMPMPGSSSIGDNNSNSQPEVNNNNNSNGHNVPQVHSTRTIKYALAVVITLDDKNKTLFDFVFSHFSLIENHLHRLQGEAFDLLCDHFRANHFSNHPLPQSRRSRGHLSFLESGIFQHDKNMIDSVMQFKRAFYDLYGVPRIQEPLWLNMSTFPQRKSDYAASLIKEFIYLIDEYNNERHHYIISTLLTAVLMYHLSWVQTVAPPDEVRNINCRHGNYDPLWAQLSDLYGFVASPGRIARTIVVGQKSGLVRRILYILTYFIRCNEVYENVESMLCPDPDTSIFSVEQREKDDVSKLEDKIVKQLISTSLTNNNNNNNNHNNSTITSSTSSTTTTTTTATNAIPVAVRNTTSDHVESIAIPNTSSSYHHHHHNYHTTTGSPDSLNDHILGSPSASYSSRISALPTSSTGPISNNNNNRWSSTTTSTMNDTSFHHPSGLPKHTTIGIDSTTSSTASSLDAMNGIYGKLPPQSPQRQLSFDPVISANGIYPVVMPKSSIYRMTPDITQIREDGIPTDPAHHLFAKSYGRSLMGTYCDTYKSDFVLMGVSNNSSFLNRLEADLKNTLPQFALTDEVTEAACLVIDTEKSRCRIFRQHISQVDTTSDINNANDHHTNWKEINYCNIVHQLVTNIKQKHTSGASPDEIVDSIEDGLQLIYLQSLLLQERLFEWFDSTETESMEDPKEIAKDIKVEMNDIPLLVNVCSTYDSRVAEILHEVNALVFDIGTTSTRAGYAGEDTPRAMFPTSFGYSEEPDTDPELVNNNNTDGDVTMGEASTENNNNTKKTKKNYYIGDSKVNTWRENMEVRNPLKDGLVNDWDALEQIWNTTFREMLRVDPTEHPLLCTEPAWNTPENREKFLELAFEKFNFPAFYLAKDAVMTAFSVGRATALVLDSGGGVTSAVPVYDGYVLKKGILRQPLGGNALSQQTLELLKKDMGIDVTPQYMVESKKPVEAGAPPQFKKQNRPNTTESFNDYQVSRVLHEFKESVCQVSEMTFDEGIMGSRPQKPFEFPDGYNNLFGVERYKLPESLFQPQQFLHNTTPELTQQQIDNCFGMHQLVNNSISNCDIDLRPLLFNNVVVTGGNTLFPGFNERLNYELPMLAPGSKVKIHAAGNQTERQCSSWLGGSILSSLGTFHQLWISKQEYEESGASIIESKCP</sequence>
<feature type="region of interest" description="Disordered" evidence="8">
    <location>
        <begin position="112"/>
        <end position="164"/>
    </location>
</feature>
<feature type="compositionally biased region" description="Polar residues" evidence="8">
    <location>
        <begin position="112"/>
        <end position="129"/>
    </location>
</feature>
<evidence type="ECO:0000256" key="2">
    <source>
        <dbReference type="ARBA" id="ARBA00004656"/>
    </source>
</evidence>
<dbReference type="InterPro" id="IPR004001">
    <property type="entry name" value="Actin_CS"/>
</dbReference>
<dbReference type="FunFam" id="3.30.420.40:FF:000058">
    <property type="entry name" value="Putative actin-related protein 5"/>
    <property type="match status" value="1"/>
</dbReference>
<feature type="region of interest" description="Disordered" evidence="8">
    <location>
        <begin position="629"/>
        <end position="656"/>
    </location>
</feature>
<dbReference type="PANTHER" id="PTHR21634:SF9">
    <property type="entry name" value="RE13835P"/>
    <property type="match status" value="1"/>
</dbReference>
<dbReference type="SMART" id="SM00268">
    <property type="entry name" value="ACTIN"/>
    <property type="match status" value="1"/>
</dbReference>
<organism evidence="10 11">
    <name type="scientific">Circinella minor</name>
    <dbReference type="NCBI Taxonomy" id="1195481"/>
    <lineage>
        <taxon>Eukaryota</taxon>
        <taxon>Fungi</taxon>
        <taxon>Fungi incertae sedis</taxon>
        <taxon>Mucoromycota</taxon>
        <taxon>Mucoromycotina</taxon>
        <taxon>Mucoromycetes</taxon>
        <taxon>Mucorales</taxon>
        <taxon>Lichtheimiaceae</taxon>
        <taxon>Circinella</taxon>
    </lineage>
</organism>
<dbReference type="GO" id="GO:0051087">
    <property type="term" value="F:protein-folding chaperone binding"/>
    <property type="evidence" value="ECO:0007669"/>
    <property type="project" value="TreeGrafter"/>
</dbReference>
<dbReference type="Gene3D" id="3.30.420.40">
    <property type="match status" value="3"/>
</dbReference>
<accession>A0A8H7S225</accession>
<feature type="region of interest" description="Disordered" evidence="8">
    <location>
        <begin position="315"/>
        <end position="353"/>
    </location>
</feature>
<evidence type="ECO:0000313" key="11">
    <source>
        <dbReference type="Proteomes" id="UP000646827"/>
    </source>
</evidence>
<evidence type="ECO:0000256" key="1">
    <source>
        <dbReference type="ARBA" id="ARBA00004496"/>
    </source>
</evidence>
<comment type="similarity">
    <text evidence="7">Belongs to the actin family.</text>
</comment>
<feature type="domain" description="UDENN FNIP1/2-type" evidence="9">
    <location>
        <begin position="34"/>
        <end position="1023"/>
    </location>
</feature>
<protein>
    <recommendedName>
        <fullName evidence="9">UDENN FNIP1/2-type domain-containing protein</fullName>
    </recommendedName>
</protein>
<feature type="compositionally biased region" description="Low complexity" evidence="8">
    <location>
        <begin position="76"/>
        <end position="86"/>
    </location>
</feature>
<gene>
    <name evidence="10" type="ORF">INT45_007355</name>
</gene>
<evidence type="ECO:0000259" key="9">
    <source>
        <dbReference type="PROSITE" id="PS51836"/>
    </source>
</evidence>
<feature type="region of interest" description="Disordered" evidence="8">
    <location>
        <begin position="1267"/>
        <end position="1286"/>
    </location>
</feature>
<dbReference type="InterPro" id="IPR028086">
    <property type="entry name" value="FNIP_C_dom"/>
</dbReference>
<dbReference type="EMBL" id="JAEPRB010000131">
    <property type="protein sequence ID" value="KAG2220743.1"/>
    <property type="molecule type" value="Genomic_DNA"/>
</dbReference>
<keyword evidence="11" id="KW-1185">Reference proteome</keyword>
<dbReference type="Proteomes" id="UP000646827">
    <property type="component" value="Unassembled WGS sequence"/>
</dbReference>
<comment type="subcellular location">
    <subcellularLocation>
        <location evidence="1">Cytoplasm</location>
    </subcellularLocation>
    <subcellularLocation>
        <location evidence="2">Lysosome membrane</location>
    </subcellularLocation>
</comment>